<dbReference type="PANTHER" id="PTHR34280:SF1">
    <property type="entry name" value="EXPRESSED PROTEIN"/>
    <property type="match status" value="1"/>
</dbReference>
<dbReference type="PANTHER" id="PTHR34280">
    <property type="entry name" value="OS01G0920100 PROTEIN"/>
    <property type="match status" value="1"/>
</dbReference>
<feature type="region of interest" description="Disordered" evidence="1">
    <location>
        <begin position="1"/>
        <end position="47"/>
    </location>
</feature>
<accession>A0A9R0ZIY3</accession>
<reference evidence="2 3" key="1">
    <citation type="submission" date="2017-09" db="EMBL/GenBank/DDBJ databases">
        <authorList>
            <consortium name="International Durum Wheat Genome Sequencing Consortium (IDWGSC)"/>
            <person name="Milanesi L."/>
        </authorList>
    </citation>
    <scope>NUCLEOTIDE SEQUENCE [LARGE SCALE GENOMIC DNA]</scope>
    <source>
        <strain evidence="3">cv. Svevo</strain>
    </source>
</reference>
<dbReference type="InterPro" id="IPR038947">
    <property type="entry name" value="At3g27210-like"/>
</dbReference>
<dbReference type="EMBL" id="LT934123">
    <property type="protein sequence ID" value="VAI77660.1"/>
    <property type="molecule type" value="Genomic_DNA"/>
</dbReference>
<proteinExistence type="predicted"/>
<dbReference type="Gramene" id="TRITD7Av1G197140.1">
    <property type="protein sequence ID" value="TRITD7Av1G197140.1"/>
    <property type="gene ID" value="TRITD7Av1G197140"/>
</dbReference>
<gene>
    <name evidence="2" type="ORF">TRITD_7Av1G197140</name>
</gene>
<dbReference type="Proteomes" id="UP000324705">
    <property type="component" value="Chromosome 7A"/>
</dbReference>
<evidence type="ECO:0000313" key="2">
    <source>
        <dbReference type="EMBL" id="VAI77660.1"/>
    </source>
</evidence>
<dbReference type="AlphaFoldDB" id="A0A9R0ZIY3"/>
<evidence type="ECO:0000256" key="1">
    <source>
        <dbReference type="SAM" id="MobiDB-lite"/>
    </source>
</evidence>
<protein>
    <submittedName>
        <fullName evidence="2">Uncharacterized protein</fullName>
    </submittedName>
</protein>
<feature type="compositionally biased region" description="Basic residues" evidence="1">
    <location>
        <begin position="1"/>
        <end position="14"/>
    </location>
</feature>
<dbReference type="OMA" id="ILMAEPL"/>
<organism evidence="2 3">
    <name type="scientific">Triticum turgidum subsp. durum</name>
    <name type="common">Durum wheat</name>
    <name type="synonym">Triticum durum</name>
    <dbReference type="NCBI Taxonomy" id="4567"/>
    <lineage>
        <taxon>Eukaryota</taxon>
        <taxon>Viridiplantae</taxon>
        <taxon>Streptophyta</taxon>
        <taxon>Embryophyta</taxon>
        <taxon>Tracheophyta</taxon>
        <taxon>Spermatophyta</taxon>
        <taxon>Magnoliopsida</taxon>
        <taxon>Liliopsida</taxon>
        <taxon>Poales</taxon>
        <taxon>Poaceae</taxon>
        <taxon>BOP clade</taxon>
        <taxon>Pooideae</taxon>
        <taxon>Triticodae</taxon>
        <taxon>Triticeae</taxon>
        <taxon>Triticinae</taxon>
        <taxon>Triticum</taxon>
    </lineage>
</organism>
<name>A0A9R0ZIY3_TRITD</name>
<feature type="region of interest" description="Disordered" evidence="1">
    <location>
        <begin position="140"/>
        <end position="159"/>
    </location>
</feature>
<sequence>MKLIRRGKRSRAKKGSAAPLQSTGDVDGGGGGGSNSRQVAPENVLPAESTTIAGYASSRDEAFYEASPWLDSDCEDDFFSVNGDATPARSFSTTASNQATAAAFGPQTKLPTLEAILQSEPLNLKPAPQMKKLGDLLKEKQEGADGAGDISRARGGGGAGRCCIPQLARVISYRERRN</sequence>
<keyword evidence="3" id="KW-1185">Reference proteome</keyword>
<evidence type="ECO:0000313" key="3">
    <source>
        <dbReference type="Proteomes" id="UP000324705"/>
    </source>
</evidence>